<dbReference type="OrthoDB" id="2020180at2759"/>
<dbReference type="EMBL" id="PKPP01005911">
    <property type="protein sequence ID" value="PWA58367.1"/>
    <property type="molecule type" value="Genomic_DNA"/>
</dbReference>
<proteinExistence type="predicted"/>
<sequence length="99" mass="11195">MVLDYAAFRFSPRHSRCEPYISGNGNTKKLASGLVKPFMTHLKVVEEQVALSGKSIMVEVDKRKKLDSGYFCAMGRTVAVKKIDRDEDDLSRRLTLQSK</sequence>
<comment type="caution">
    <text evidence="1">The sequence shown here is derived from an EMBL/GenBank/DDBJ whole genome shotgun (WGS) entry which is preliminary data.</text>
</comment>
<dbReference type="AlphaFoldDB" id="A0A2U1MAV5"/>
<name>A0A2U1MAV5_ARTAN</name>
<protein>
    <submittedName>
        <fullName evidence="1">Uncharacterized protein</fullName>
    </submittedName>
</protein>
<reference evidence="1 2" key="1">
    <citation type="journal article" date="2018" name="Mol. Plant">
        <title>The genome of Artemisia annua provides insight into the evolution of Asteraceae family and artemisinin biosynthesis.</title>
        <authorList>
            <person name="Shen Q."/>
            <person name="Zhang L."/>
            <person name="Liao Z."/>
            <person name="Wang S."/>
            <person name="Yan T."/>
            <person name="Shi P."/>
            <person name="Liu M."/>
            <person name="Fu X."/>
            <person name="Pan Q."/>
            <person name="Wang Y."/>
            <person name="Lv Z."/>
            <person name="Lu X."/>
            <person name="Zhang F."/>
            <person name="Jiang W."/>
            <person name="Ma Y."/>
            <person name="Chen M."/>
            <person name="Hao X."/>
            <person name="Li L."/>
            <person name="Tang Y."/>
            <person name="Lv G."/>
            <person name="Zhou Y."/>
            <person name="Sun X."/>
            <person name="Brodelius P.E."/>
            <person name="Rose J.K.C."/>
            <person name="Tang K."/>
        </authorList>
    </citation>
    <scope>NUCLEOTIDE SEQUENCE [LARGE SCALE GENOMIC DNA]</scope>
    <source>
        <strain evidence="2">cv. Huhao1</strain>
        <tissue evidence="1">Leaf</tissue>
    </source>
</reference>
<evidence type="ECO:0000313" key="2">
    <source>
        <dbReference type="Proteomes" id="UP000245207"/>
    </source>
</evidence>
<dbReference type="PANTHER" id="PTHR31008">
    <property type="entry name" value="COP1-INTERACTING PROTEIN-RELATED"/>
    <property type="match status" value="1"/>
</dbReference>
<accession>A0A2U1MAV5</accession>
<gene>
    <name evidence="1" type="ORF">CTI12_AA382030</name>
</gene>
<keyword evidence="2" id="KW-1185">Reference proteome</keyword>
<dbReference type="Proteomes" id="UP000245207">
    <property type="component" value="Unassembled WGS sequence"/>
</dbReference>
<dbReference type="STRING" id="35608.A0A2U1MAV5"/>
<dbReference type="PANTHER" id="PTHR31008:SF15">
    <property type="entry name" value="GPI-ANCHORED ADHESIN-LIKE PROTEIN"/>
    <property type="match status" value="1"/>
</dbReference>
<evidence type="ECO:0000313" key="1">
    <source>
        <dbReference type="EMBL" id="PWA58367.1"/>
    </source>
</evidence>
<organism evidence="1 2">
    <name type="scientific">Artemisia annua</name>
    <name type="common">Sweet wormwood</name>
    <dbReference type="NCBI Taxonomy" id="35608"/>
    <lineage>
        <taxon>Eukaryota</taxon>
        <taxon>Viridiplantae</taxon>
        <taxon>Streptophyta</taxon>
        <taxon>Embryophyta</taxon>
        <taxon>Tracheophyta</taxon>
        <taxon>Spermatophyta</taxon>
        <taxon>Magnoliopsida</taxon>
        <taxon>eudicotyledons</taxon>
        <taxon>Gunneridae</taxon>
        <taxon>Pentapetalae</taxon>
        <taxon>asterids</taxon>
        <taxon>campanulids</taxon>
        <taxon>Asterales</taxon>
        <taxon>Asteraceae</taxon>
        <taxon>Asteroideae</taxon>
        <taxon>Anthemideae</taxon>
        <taxon>Artemisiinae</taxon>
        <taxon>Artemisia</taxon>
    </lineage>
</organism>